<name>A0A4U8WHL1_9FLAO</name>
<proteinExistence type="predicted"/>
<dbReference type="RefSeq" id="WP_130915256.1">
    <property type="nucleotide sequence ID" value="NZ_LR215974.1"/>
</dbReference>
<evidence type="ECO:0000313" key="2">
    <source>
        <dbReference type="Proteomes" id="UP000290013"/>
    </source>
</evidence>
<accession>A0A4U8WHL1</accession>
<evidence type="ECO:0008006" key="3">
    <source>
        <dbReference type="Google" id="ProtNLM"/>
    </source>
</evidence>
<dbReference type="AlphaFoldDB" id="A0A4U8WHL1"/>
<gene>
    <name evidence="1" type="ORF">NCTC12078_03349</name>
</gene>
<sequence>MILLKGRKFLLCFFLSIISVWISGQNTSSNISLEIEKNSSTSNSRILSLVIGVQNFNPISFSGKLKYKVPKGFKVISGDETPIELKANEKIFVPVRVVIGSDAQAGISPIQVQLFNQFETLITEQTENHIVEISNELTMTILNSNIYRSSSDEPLEVRVRIMNSGNIDQNITVVCKIPDPSNGNIFMEQHAEIAVKKDSTFVFRYNDTKNLSRASNLIVSLSAFRNPEKEIFSTSNVLVQNISSVQKYQNPEFFNFSEEAKNEITTSYRRVGENINIYQLLGSGGINLPSGYLFMRGNIALLNSQQQPLVTNTNIQLRQGSNHYSAGSINKLLEMTLVGRGAEYSHTFRDNKKIEIGVVDQNFNLIERNSFLKNGYGFFTKGTLNAKNNSRNVSAAYIYRNDPFEKSNNHILGGEGYYTFNEFWTANGKLNAGLTSYEDQKTMKPSFSAESNYSGIIKNYLVTGNYFYSSDYYPGNRRGSIQLQQNVSATFKEYTYFTNIVYSNFSPKFYFFTRPQISENTRIEFGSKLPKMGNFNAGIIYQFQNEKSNSYNNYFGSWEDNLIRKISAHRIIEQLSWNHIKSKQSALLSVETGFAQYPSSDSRKFQIKLDANYSFKNFNFNTIYQSGSYYLSEYAFSQLTEEKLDYKKLSLSLFYNNNFYKDKLNLSTGVSYVNDVIYGKSPSAFLNTRYNSKNFSIFLNSTWYNYAVGTLASNILTVELGLTLNLKKTLLDPDKKGKVQIFAFYDENNNNIFDPDEKPAEGYLININDIALKTTSEGTATYKNVPFGKYNLKQRIQQGWYYDEIDFEVNRYTYPLLVPLHQNGTLQGKIIFDYNTKTAVEFERRASSVSFSIIKNNEVVQRLSSDDEGHFTSFLPTGKYIITLNESTLPSNTYSEKNSMEVEIKAGQISEIPNFIIKVKEKKVNKKVFSN</sequence>
<dbReference type="EMBL" id="LR215974">
    <property type="protein sequence ID" value="VFB05286.1"/>
    <property type="molecule type" value="Genomic_DNA"/>
</dbReference>
<reference evidence="1 2" key="1">
    <citation type="submission" date="2019-02" db="EMBL/GenBank/DDBJ databases">
        <authorList>
            <consortium name="Pathogen Informatics"/>
        </authorList>
    </citation>
    <scope>NUCLEOTIDE SEQUENCE [LARGE SCALE GENOMIC DNA]</scope>
    <source>
        <strain evidence="1 2">3012STDY6944375</strain>
    </source>
</reference>
<protein>
    <recommendedName>
        <fullName evidence="3">SD-repeat containing protein B domain-containing protein</fullName>
    </recommendedName>
</protein>
<dbReference type="KEGG" id="ctai:NCTC12078_03349"/>
<dbReference type="Proteomes" id="UP000290013">
    <property type="component" value="Chromosome"/>
</dbReference>
<dbReference type="SUPFAM" id="SSF117074">
    <property type="entry name" value="Hypothetical protein PA1324"/>
    <property type="match status" value="1"/>
</dbReference>
<evidence type="ECO:0000313" key="1">
    <source>
        <dbReference type="EMBL" id="VFB05286.1"/>
    </source>
</evidence>
<organism evidence="1 2">
    <name type="scientific">Chryseobacterium taihuense</name>
    <dbReference type="NCBI Taxonomy" id="1141221"/>
    <lineage>
        <taxon>Bacteria</taxon>
        <taxon>Pseudomonadati</taxon>
        <taxon>Bacteroidota</taxon>
        <taxon>Flavobacteriia</taxon>
        <taxon>Flavobacteriales</taxon>
        <taxon>Weeksellaceae</taxon>
        <taxon>Chryseobacterium group</taxon>
        <taxon>Chryseobacterium</taxon>
    </lineage>
</organism>